<reference evidence="1 2" key="1">
    <citation type="submission" date="2016-08" db="EMBL/GenBank/DDBJ databases">
        <title>A Parts List for Fungal Cellulosomes Revealed by Comparative Genomics.</title>
        <authorList>
            <consortium name="DOE Joint Genome Institute"/>
            <person name="Haitjema C.H."/>
            <person name="Gilmore S.P."/>
            <person name="Henske J.K."/>
            <person name="Solomon K.V."/>
            <person name="De Groot R."/>
            <person name="Kuo A."/>
            <person name="Mondo S.J."/>
            <person name="Salamov A.A."/>
            <person name="Labutti K."/>
            <person name="Zhao Z."/>
            <person name="Chiniquy J."/>
            <person name="Barry K."/>
            <person name="Brewer H.M."/>
            <person name="Purvine S.O."/>
            <person name="Wright A.T."/>
            <person name="Boxma B."/>
            <person name="Van Alen T."/>
            <person name="Hackstein J.H."/>
            <person name="Baker S.E."/>
            <person name="Grigoriev I.V."/>
            <person name="O'Malley M.A."/>
        </authorList>
    </citation>
    <scope>NUCLEOTIDE SEQUENCE [LARGE SCALE GENOMIC DNA]</scope>
    <source>
        <strain evidence="1 2">G1</strain>
    </source>
</reference>
<dbReference type="AlphaFoldDB" id="A0A1Y2F9X7"/>
<dbReference type="EMBL" id="MCOG01000013">
    <property type="protein sequence ID" value="ORY80136.1"/>
    <property type="molecule type" value="Genomic_DNA"/>
</dbReference>
<organism evidence="1 2">
    <name type="scientific">Neocallimastix californiae</name>
    <dbReference type="NCBI Taxonomy" id="1754190"/>
    <lineage>
        <taxon>Eukaryota</taxon>
        <taxon>Fungi</taxon>
        <taxon>Fungi incertae sedis</taxon>
        <taxon>Chytridiomycota</taxon>
        <taxon>Chytridiomycota incertae sedis</taxon>
        <taxon>Neocallimastigomycetes</taxon>
        <taxon>Neocallimastigales</taxon>
        <taxon>Neocallimastigaceae</taxon>
        <taxon>Neocallimastix</taxon>
    </lineage>
</organism>
<keyword evidence="2" id="KW-1185">Reference proteome</keyword>
<accession>A0A1Y2F9X7</accession>
<protein>
    <submittedName>
        <fullName evidence="1">Uncharacterized protein</fullName>
    </submittedName>
</protein>
<comment type="caution">
    <text evidence="1">The sequence shown here is derived from an EMBL/GenBank/DDBJ whole genome shotgun (WGS) entry which is preliminary data.</text>
</comment>
<sequence>MSNCIKFTKEENQKNTESDDLLLKIPEQLKIFISNYLINYILSPKNRISSLRSHTKRTKIIYLIFTPLISYSMNKLNVYYLKHDKNYMKYKNESIKNHKKQLKLLKKSNKKRKIPNYIWDSKNEENSNIMVKYFNNNKNYFTKKTLVDTVYPLINKAVNLIQMPNPNKEYSIINHIHQNKNNEEMNLSPPATENKTINNKKLSFNETIQNKIIFFLPELNNSKSLNYKKIVMDSFLTFSSLRQRKNCTQTNSDSICYINNYFSYKNKTSQVDNDCNYFFEGTRLRYVRIKAIKKKKRKPLKEVTLKKYYMKLQNDFNSKNLKSNNYILSNKREKVYILNYLINQSQKSSSIQNDNNILLLPSKLQKNKTYRSKTNLITKEKPKKKNKALKIYEIYDNPDEDKINYIKRVYKKKYKKLITNELENESYNSDNLNNSDEKNDIFYLEIYKTKNNVIDLNKNKRESSNNSIESIENHEKIIIEFIQKKYNIIDLNQRKIEFNRNIIENYSVPSEDASVINTADKSNFSSKINSINNFIPSLNTSIFNFSSSIMNMIDSKSSASLSISEITSKETNYFT</sequence>
<dbReference type="Proteomes" id="UP000193920">
    <property type="component" value="Unassembled WGS sequence"/>
</dbReference>
<evidence type="ECO:0000313" key="2">
    <source>
        <dbReference type="Proteomes" id="UP000193920"/>
    </source>
</evidence>
<proteinExistence type="predicted"/>
<gene>
    <name evidence="1" type="ORF">LY90DRAFT_664586</name>
</gene>
<name>A0A1Y2F9X7_9FUNG</name>
<evidence type="ECO:0000313" key="1">
    <source>
        <dbReference type="EMBL" id="ORY80136.1"/>
    </source>
</evidence>